<dbReference type="InterPro" id="IPR058923">
    <property type="entry name" value="RCC1-like_dom"/>
</dbReference>
<dbReference type="Gene3D" id="3.30.710.10">
    <property type="entry name" value="Potassium Channel Kv1.1, Chain A"/>
    <property type="match status" value="1"/>
</dbReference>
<dbReference type="PROSITE" id="PS50097">
    <property type="entry name" value="BTB"/>
    <property type="match status" value="1"/>
</dbReference>
<dbReference type="PANTHER" id="PTHR22872">
    <property type="entry name" value="BTK-BINDING PROTEIN-RELATED"/>
    <property type="match status" value="1"/>
</dbReference>
<dbReference type="SUPFAM" id="SSF50985">
    <property type="entry name" value="RCC1/BLIP-II"/>
    <property type="match status" value="1"/>
</dbReference>
<organism evidence="4 5">
    <name type="scientific">Xylocopa violacea</name>
    <name type="common">Violet carpenter bee</name>
    <name type="synonym">Apis violacea</name>
    <dbReference type="NCBI Taxonomy" id="135666"/>
    <lineage>
        <taxon>Eukaryota</taxon>
        <taxon>Metazoa</taxon>
        <taxon>Ecdysozoa</taxon>
        <taxon>Arthropoda</taxon>
        <taxon>Hexapoda</taxon>
        <taxon>Insecta</taxon>
        <taxon>Pterygota</taxon>
        <taxon>Neoptera</taxon>
        <taxon>Endopterygota</taxon>
        <taxon>Hymenoptera</taxon>
        <taxon>Apocrita</taxon>
        <taxon>Aculeata</taxon>
        <taxon>Apoidea</taxon>
        <taxon>Anthophila</taxon>
        <taxon>Apidae</taxon>
        <taxon>Xylocopa</taxon>
        <taxon>Xylocopa</taxon>
    </lineage>
</organism>
<dbReference type="InterPro" id="IPR051625">
    <property type="entry name" value="Signaling_Regulatory_Domain"/>
</dbReference>
<feature type="repeat" description="RCC1" evidence="2">
    <location>
        <begin position="254"/>
        <end position="305"/>
    </location>
</feature>
<feature type="domain" description="BTB" evidence="3">
    <location>
        <begin position="373"/>
        <end position="440"/>
    </location>
</feature>
<evidence type="ECO:0000256" key="1">
    <source>
        <dbReference type="ARBA" id="ARBA00022737"/>
    </source>
</evidence>
<feature type="repeat" description="RCC1" evidence="2">
    <location>
        <begin position="202"/>
        <end position="253"/>
    </location>
</feature>
<dbReference type="PROSITE" id="PS00626">
    <property type="entry name" value="RCC1_2"/>
    <property type="match status" value="1"/>
</dbReference>
<dbReference type="Gene3D" id="2.130.10.30">
    <property type="entry name" value="Regulator of chromosome condensation 1/beta-lactamase-inhibitor protein II"/>
    <property type="match status" value="2"/>
</dbReference>
<keyword evidence="5" id="KW-1185">Reference proteome</keyword>
<dbReference type="Pfam" id="PF25390">
    <property type="entry name" value="WD40_RLD"/>
    <property type="match status" value="1"/>
</dbReference>
<keyword evidence="1" id="KW-0677">Repeat</keyword>
<proteinExistence type="predicted"/>
<dbReference type="InterPro" id="IPR011333">
    <property type="entry name" value="SKP1/BTB/POZ_sf"/>
</dbReference>
<name>A0ABP1NLB5_XYLVO</name>
<dbReference type="InterPro" id="IPR000210">
    <property type="entry name" value="BTB/POZ_dom"/>
</dbReference>
<dbReference type="Proteomes" id="UP001642520">
    <property type="component" value="Unassembled WGS sequence"/>
</dbReference>
<evidence type="ECO:0000256" key="2">
    <source>
        <dbReference type="PROSITE-ProRule" id="PRU00235"/>
    </source>
</evidence>
<feature type="repeat" description="RCC1" evidence="2">
    <location>
        <begin position="96"/>
        <end position="148"/>
    </location>
</feature>
<dbReference type="PRINTS" id="PR00633">
    <property type="entry name" value="RCCNDNSATION"/>
</dbReference>
<dbReference type="SUPFAM" id="SSF54695">
    <property type="entry name" value="POZ domain"/>
    <property type="match status" value="1"/>
</dbReference>
<comment type="caution">
    <text evidence="4">The sequence shown here is derived from an EMBL/GenBank/DDBJ whole genome shotgun (WGS) entry which is preliminary data.</text>
</comment>
<protein>
    <recommendedName>
        <fullName evidence="3">BTB domain-containing protein</fullName>
    </recommendedName>
</protein>
<dbReference type="Pfam" id="PF00651">
    <property type="entry name" value="BTB"/>
    <property type="match status" value="1"/>
</dbReference>
<dbReference type="EMBL" id="CAXAJV020001292">
    <property type="protein sequence ID" value="CAL7941031.1"/>
    <property type="molecule type" value="Genomic_DNA"/>
</dbReference>
<dbReference type="InterPro" id="IPR000408">
    <property type="entry name" value="Reg_chr_condens"/>
</dbReference>
<evidence type="ECO:0000313" key="5">
    <source>
        <dbReference type="Proteomes" id="UP001642520"/>
    </source>
</evidence>
<dbReference type="InterPro" id="IPR009091">
    <property type="entry name" value="RCC1/BLIP-II"/>
</dbReference>
<evidence type="ECO:0000259" key="3">
    <source>
        <dbReference type="PROSITE" id="PS50097"/>
    </source>
</evidence>
<feature type="repeat" description="RCC1" evidence="2">
    <location>
        <begin position="149"/>
        <end position="201"/>
    </location>
</feature>
<dbReference type="CDD" id="cd18298">
    <property type="entry name" value="BTB_POZ_RCBTB1_2"/>
    <property type="match status" value="1"/>
</dbReference>
<feature type="repeat" description="RCC1" evidence="2">
    <location>
        <begin position="43"/>
        <end position="94"/>
    </location>
</feature>
<sequence>MFPRDLNNWSIFSLLDPKFISQIRTVVVYGNLGNEALIITKDNTVYAIGSNSSGCLGIGNNHSTLYPKKVEALSDKNIKTFACGKGPHVLALTHSGQVYSWGHNGYCELGNGPSPQTANPTIVGSNLTEKFVVDIACGSHHSLALTYDGEVYAWGQNTSGQVGSGISTVQNSPRKVNNILNGKKVVQISCGDSSSIAVTDNGEVYSWGYNGVGQLGVGNFVNQPHPCRVKALAGIVIEKVVSGYTHTLALSDEGVLYVWGANSYGQLGLNTDSNVWTPKKLVAPEMERVLDVAASHYNHISVAMGKDNQIFIWGQCLGQSIKVPMLTQLRRVHDAFACFASPSVTHQPLVFHNDEETNLVNSLSKAFDDPTTSDLVIQVHGKPIHVHKAILKIRCHYFRSMFQDHWVENSQSIIEHDQFSYDTYNTFLKYLYTNEIDLPAENALELLDLANVYSENRLKRRCIQMIKKGITVENVTFLYSTSIKYNAKELEECCFRFALNHMTTVIQTENFSKLDESTTKTFIIKAAQAGAFKT</sequence>
<dbReference type="SMART" id="SM00225">
    <property type="entry name" value="BTB"/>
    <property type="match status" value="1"/>
</dbReference>
<dbReference type="CDD" id="cd18498">
    <property type="entry name" value="BACK_RCBTB1_2"/>
    <property type="match status" value="1"/>
</dbReference>
<evidence type="ECO:0000313" key="4">
    <source>
        <dbReference type="EMBL" id="CAL7941031.1"/>
    </source>
</evidence>
<reference evidence="4 5" key="1">
    <citation type="submission" date="2024-08" db="EMBL/GenBank/DDBJ databases">
        <authorList>
            <person name="Will J Nash"/>
            <person name="Angela Man"/>
            <person name="Seanna McTaggart"/>
            <person name="Kendall Baker"/>
            <person name="Tom Barker"/>
            <person name="Leah Catchpole"/>
            <person name="Alex Durrant"/>
            <person name="Karim Gharbi"/>
            <person name="Naomi Irish"/>
            <person name="Gemy Kaithakottil"/>
            <person name="Debby Ku"/>
            <person name="Aaliyah Providence"/>
            <person name="Felix Shaw"/>
            <person name="David Swarbreck"/>
            <person name="Chris Watkins"/>
            <person name="Ann M. McCartney"/>
            <person name="Giulio Formenti"/>
            <person name="Alice Mouton"/>
            <person name="Noel Vella"/>
            <person name="Bjorn M von Reumont"/>
            <person name="Adriana Vella"/>
            <person name="Wilfried Haerty"/>
        </authorList>
    </citation>
    <scope>NUCLEOTIDE SEQUENCE [LARGE SCALE GENOMIC DNA]</scope>
</reference>
<dbReference type="PANTHER" id="PTHR22872:SF10">
    <property type="entry name" value="ULTRAVIOLET-B RECEPTOR UVR8"/>
    <property type="match status" value="1"/>
</dbReference>
<gene>
    <name evidence="4" type="ORF">XYLVIOL_LOCUS4772</name>
</gene>
<dbReference type="Gene3D" id="1.25.40.420">
    <property type="match status" value="1"/>
</dbReference>
<accession>A0ABP1NLB5</accession>
<dbReference type="PROSITE" id="PS50012">
    <property type="entry name" value="RCC1_3"/>
    <property type="match status" value="5"/>
</dbReference>